<keyword evidence="7" id="KW-0067">ATP-binding</keyword>
<keyword evidence="3" id="KW-0597">Phosphoprotein</keyword>
<dbReference type="PROSITE" id="PS50113">
    <property type="entry name" value="PAC"/>
    <property type="match status" value="2"/>
</dbReference>
<dbReference type="InterPro" id="IPR036890">
    <property type="entry name" value="HATPase_C_sf"/>
</dbReference>
<dbReference type="SMART" id="SM00086">
    <property type="entry name" value="PAC"/>
    <property type="match status" value="3"/>
</dbReference>
<dbReference type="RefSeq" id="WP_025228105.1">
    <property type="nucleotide sequence ID" value="NZ_CP007139.1"/>
</dbReference>
<dbReference type="Pfam" id="PF00989">
    <property type="entry name" value="PAS"/>
    <property type="match status" value="1"/>
</dbReference>
<dbReference type="InterPro" id="IPR003661">
    <property type="entry name" value="HisK_dim/P_dom"/>
</dbReference>
<dbReference type="SUPFAM" id="SSF55785">
    <property type="entry name" value="PYP-like sensor domain (PAS domain)"/>
    <property type="match status" value="3"/>
</dbReference>
<protein>
    <recommendedName>
        <fullName evidence="2">histidine kinase</fullName>
        <ecNumber evidence="2">2.7.13.3</ecNumber>
    </recommendedName>
</protein>
<dbReference type="InterPro" id="IPR035965">
    <property type="entry name" value="PAS-like_dom_sf"/>
</dbReference>
<dbReference type="InterPro" id="IPR005467">
    <property type="entry name" value="His_kinase_dom"/>
</dbReference>
<feature type="domain" description="PAS" evidence="10">
    <location>
        <begin position="185"/>
        <end position="255"/>
    </location>
</feature>
<evidence type="ECO:0000259" key="10">
    <source>
        <dbReference type="PROSITE" id="PS50112"/>
    </source>
</evidence>
<dbReference type="Proteomes" id="UP000027982">
    <property type="component" value="Chromosome"/>
</dbReference>
<dbReference type="SMART" id="SM00387">
    <property type="entry name" value="HATPase_c"/>
    <property type="match status" value="1"/>
</dbReference>
<dbReference type="CDD" id="cd00130">
    <property type="entry name" value="PAS"/>
    <property type="match status" value="2"/>
</dbReference>
<dbReference type="Pfam" id="PF13426">
    <property type="entry name" value="PAS_9"/>
    <property type="match status" value="1"/>
</dbReference>
<dbReference type="eggNOG" id="COG4191">
    <property type="taxonomic scope" value="Bacteria"/>
</dbReference>
<evidence type="ECO:0000256" key="5">
    <source>
        <dbReference type="ARBA" id="ARBA00022741"/>
    </source>
</evidence>
<dbReference type="OrthoDB" id="9813024at2"/>
<dbReference type="InterPro" id="IPR013656">
    <property type="entry name" value="PAS_4"/>
</dbReference>
<sequence length="655" mass="73160">MPTSSSTNTSEKLGASGDRDIEALHRRIDELQRQVNTLSESEGRYRTLVERSSEGIWRAECEIPIALTIPVEHQIEIALKSVYLAECNDAMARMYGLDRASDLVGTRLDQMFDRTKPETHLFLSAFLKNLALNDVESEEVGVDGQPRWFLNSLFGIVERGCLVRAWGSQRDITSQKRDQRELDFQRQFLRNVIESIPSVVFVKDSEGRYVLGNAATARLYGTDVSTLEGRFDIDFRAASETEEFLTVDRKVLETSEDVGPYEMRIEGADGKVHWFEATKHPIPSVEPGKSLVLGVCTDITERKNSEIELLKIRHALHSAGDAITITDLEGKTSYVNPAFERMFGYTADELNAAGGTIALYPEGDNLEMIYRSMNDRYFFEGEVTLRHRNGSPRLVHQRVDIILSSDGARVGVLGVRTDIGERKRLESQIRQTEKLAALGELVAGVAHEINNPLAAISVNAQILKRVSDSGVQKRAETILRMVDRATRIGKSLLAFSRESQPRQKAQPINDVLNTAIELCESSVRRENVLLEVALCEENPIVYVDESQIEQVVLNLVSNALHAMRGSGRGQLKLRTTRERDWAVISIDDQGLGIPNEHQNRVFEPFFTTKPVGEGTGLGLSICHGIAEAHRGSLSFESRPGEGTTFNLRLPLRVDD</sequence>
<dbReference type="HOGENOM" id="CLU_000445_114_39_0"/>
<evidence type="ECO:0000256" key="4">
    <source>
        <dbReference type="ARBA" id="ARBA00022679"/>
    </source>
</evidence>
<feature type="domain" description="PAC" evidence="11">
    <location>
        <begin position="259"/>
        <end position="311"/>
    </location>
</feature>
<dbReference type="SMART" id="SM00388">
    <property type="entry name" value="HisKA"/>
    <property type="match status" value="1"/>
</dbReference>
<feature type="domain" description="Histidine kinase" evidence="9">
    <location>
        <begin position="444"/>
        <end position="653"/>
    </location>
</feature>
<accession>A0A068NYD0</accession>
<keyword evidence="6 12" id="KW-0418">Kinase</keyword>
<dbReference type="InterPro" id="IPR013767">
    <property type="entry name" value="PAS_fold"/>
</dbReference>
<comment type="catalytic activity">
    <reaction evidence="1">
        <text>ATP + protein L-histidine = ADP + protein N-phospho-L-histidine.</text>
        <dbReference type="EC" id="2.7.13.3"/>
    </reaction>
</comment>
<dbReference type="STRING" id="661478.OP10G_4657"/>
<organism evidence="12 13">
    <name type="scientific">Fimbriimonas ginsengisoli Gsoil 348</name>
    <dbReference type="NCBI Taxonomy" id="661478"/>
    <lineage>
        <taxon>Bacteria</taxon>
        <taxon>Bacillati</taxon>
        <taxon>Armatimonadota</taxon>
        <taxon>Fimbriimonadia</taxon>
        <taxon>Fimbriimonadales</taxon>
        <taxon>Fimbriimonadaceae</taxon>
        <taxon>Fimbriimonas</taxon>
    </lineage>
</organism>
<dbReference type="PROSITE" id="PS50112">
    <property type="entry name" value="PAS"/>
    <property type="match status" value="2"/>
</dbReference>
<reference evidence="12 13" key="1">
    <citation type="journal article" date="2014" name="PLoS ONE">
        <title>The first complete genome sequence of the class fimbriimonadia in the phylum armatimonadetes.</title>
        <authorList>
            <person name="Hu Z.Y."/>
            <person name="Wang Y.Z."/>
            <person name="Im W.T."/>
            <person name="Wang S.Y."/>
            <person name="Zhao G.P."/>
            <person name="Zheng H.J."/>
            <person name="Quan Z.X."/>
        </authorList>
    </citation>
    <scope>NUCLEOTIDE SEQUENCE [LARGE SCALE GENOMIC DNA]</scope>
    <source>
        <strain evidence="12">Gsoil 348</strain>
    </source>
</reference>
<dbReference type="EMBL" id="CP007139">
    <property type="protein sequence ID" value="AIE88025.1"/>
    <property type="molecule type" value="Genomic_DNA"/>
</dbReference>
<dbReference type="InterPro" id="IPR036097">
    <property type="entry name" value="HisK_dim/P_sf"/>
</dbReference>
<gene>
    <name evidence="12" type="ORF">OP10G_4657</name>
</gene>
<dbReference type="SUPFAM" id="SSF55874">
    <property type="entry name" value="ATPase domain of HSP90 chaperone/DNA topoisomerase II/histidine kinase"/>
    <property type="match status" value="1"/>
</dbReference>
<evidence type="ECO:0000256" key="2">
    <source>
        <dbReference type="ARBA" id="ARBA00012438"/>
    </source>
</evidence>
<dbReference type="InterPro" id="IPR000700">
    <property type="entry name" value="PAS-assoc_C"/>
</dbReference>
<dbReference type="InterPro" id="IPR004358">
    <property type="entry name" value="Sig_transdc_His_kin-like_C"/>
</dbReference>
<dbReference type="GO" id="GO:0005524">
    <property type="term" value="F:ATP binding"/>
    <property type="evidence" value="ECO:0007669"/>
    <property type="project" value="UniProtKB-KW"/>
</dbReference>
<keyword evidence="13" id="KW-1185">Reference proteome</keyword>
<dbReference type="GO" id="GO:0000155">
    <property type="term" value="F:phosphorelay sensor kinase activity"/>
    <property type="evidence" value="ECO:0007669"/>
    <property type="project" value="InterPro"/>
</dbReference>
<dbReference type="Pfam" id="PF08448">
    <property type="entry name" value="PAS_4"/>
    <property type="match status" value="1"/>
</dbReference>
<dbReference type="Gene3D" id="1.10.287.130">
    <property type="match status" value="1"/>
</dbReference>
<dbReference type="Gene3D" id="3.30.450.20">
    <property type="entry name" value="PAS domain"/>
    <property type="match status" value="3"/>
</dbReference>
<dbReference type="CDD" id="cd00082">
    <property type="entry name" value="HisKA"/>
    <property type="match status" value="1"/>
</dbReference>
<dbReference type="SUPFAM" id="SSF47384">
    <property type="entry name" value="Homodimeric domain of signal transducing histidine kinase"/>
    <property type="match status" value="1"/>
</dbReference>
<dbReference type="SMART" id="SM00091">
    <property type="entry name" value="PAS"/>
    <property type="match status" value="2"/>
</dbReference>
<dbReference type="KEGG" id="fgi:OP10G_4657"/>
<dbReference type="PANTHER" id="PTHR43065">
    <property type="entry name" value="SENSOR HISTIDINE KINASE"/>
    <property type="match status" value="1"/>
</dbReference>
<dbReference type="AlphaFoldDB" id="A0A068NYD0"/>
<dbReference type="eggNOG" id="COG2461">
    <property type="taxonomic scope" value="Bacteria"/>
</dbReference>
<dbReference type="PRINTS" id="PR00344">
    <property type="entry name" value="BCTRLSENSOR"/>
</dbReference>
<dbReference type="Pfam" id="PF02518">
    <property type="entry name" value="HATPase_c"/>
    <property type="match status" value="1"/>
</dbReference>
<evidence type="ECO:0000256" key="3">
    <source>
        <dbReference type="ARBA" id="ARBA00022553"/>
    </source>
</evidence>
<feature type="domain" description="PAC" evidence="11">
    <location>
        <begin position="379"/>
        <end position="431"/>
    </location>
</feature>
<dbReference type="PROSITE" id="PS50109">
    <property type="entry name" value="HIS_KIN"/>
    <property type="match status" value="1"/>
</dbReference>
<evidence type="ECO:0000259" key="11">
    <source>
        <dbReference type="PROSITE" id="PS50113"/>
    </source>
</evidence>
<dbReference type="InterPro" id="IPR001610">
    <property type="entry name" value="PAC"/>
</dbReference>
<dbReference type="Pfam" id="PF00512">
    <property type="entry name" value="HisKA"/>
    <property type="match status" value="1"/>
</dbReference>
<dbReference type="EC" id="2.7.13.3" evidence="2"/>
<evidence type="ECO:0000256" key="6">
    <source>
        <dbReference type="ARBA" id="ARBA00022777"/>
    </source>
</evidence>
<dbReference type="NCBIfam" id="TIGR00229">
    <property type="entry name" value="sensory_box"/>
    <property type="match status" value="2"/>
</dbReference>
<evidence type="ECO:0000313" key="12">
    <source>
        <dbReference type="EMBL" id="AIE88025.1"/>
    </source>
</evidence>
<dbReference type="InterPro" id="IPR000014">
    <property type="entry name" value="PAS"/>
</dbReference>
<evidence type="ECO:0000313" key="13">
    <source>
        <dbReference type="Proteomes" id="UP000027982"/>
    </source>
</evidence>
<dbReference type="Gene3D" id="3.30.565.10">
    <property type="entry name" value="Histidine kinase-like ATPase, C-terminal domain"/>
    <property type="match status" value="1"/>
</dbReference>
<name>A0A068NYD0_FIMGI</name>
<evidence type="ECO:0000256" key="7">
    <source>
        <dbReference type="ARBA" id="ARBA00022840"/>
    </source>
</evidence>
<keyword evidence="8" id="KW-0902">Two-component regulatory system</keyword>
<dbReference type="PANTHER" id="PTHR43065:SF42">
    <property type="entry name" value="TWO-COMPONENT SENSOR PPRA"/>
    <property type="match status" value="1"/>
</dbReference>
<evidence type="ECO:0000256" key="1">
    <source>
        <dbReference type="ARBA" id="ARBA00000085"/>
    </source>
</evidence>
<proteinExistence type="predicted"/>
<keyword evidence="4" id="KW-0808">Transferase</keyword>
<dbReference type="InterPro" id="IPR003594">
    <property type="entry name" value="HATPase_dom"/>
</dbReference>
<feature type="domain" description="PAS" evidence="10">
    <location>
        <begin position="308"/>
        <end position="350"/>
    </location>
</feature>
<evidence type="ECO:0000256" key="8">
    <source>
        <dbReference type="ARBA" id="ARBA00023012"/>
    </source>
</evidence>
<evidence type="ECO:0000259" key="9">
    <source>
        <dbReference type="PROSITE" id="PS50109"/>
    </source>
</evidence>
<keyword evidence="5" id="KW-0547">Nucleotide-binding</keyword>
<dbReference type="GO" id="GO:0006355">
    <property type="term" value="P:regulation of DNA-templated transcription"/>
    <property type="evidence" value="ECO:0007669"/>
    <property type="project" value="InterPro"/>
</dbReference>